<evidence type="ECO:0000256" key="1">
    <source>
        <dbReference type="SAM" id="MobiDB-lite"/>
    </source>
</evidence>
<evidence type="ECO:0000313" key="2">
    <source>
        <dbReference type="EMBL" id="KAJ9550011.1"/>
    </source>
</evidence>
<name>A0AA38WIU4_9ASTR</name>
<dbReference type="EMBL" id="JARYMX010000005">
    <property type="protein sequence ID" value="KAJ9550011.1"/>
    <property type="molecule type" value="Genomic_DNA"/>
</dbReference>
<proteinExistence type="predicted"/>
<keyword evidence="3" id="KW-1185">Reference proteome</keyword>
<evidence type="ECO:0000313" key="3">
    <source>
        <dbReference type="Proteomes" id="UP001172457"/>
    </source>
</evidence>
<sequence>MSRMVVGLQAVQRREEQHAAARRRSAARPAAASGDCFVFYLNACLSKDLAGYDSEDVGGFKDAVKTLMEVDGKSNIADIC</sequence>
<accession>A0AA38WIU4</accession>
<gene>
    <name evidence="2" type="ORF">OSB04_022554</name>
</gene>
<organism evidence="2 3">
    <name type="scientific">Centaurea solstitialis</name>
    <name type="common">yellow star-thistle</name>
    <dbReference type="NCBI Taxonomy" id="347529"/>
    <lineage>
        <taxon>Eukaryota</taxon>
        <taxon>Viridiplantae</taxon>
        <taxon>Streptophyta</taxon>
        <taxon>Embryophyta</taxon>
        <taxon>Tracheophyta</taxon>
        <taxon>Spermatophyta</taxon>
        <taxon>Magnoliopsida</taxon>
        <taxon>eudicotyledons</taxon>
        <taxon>Gunneridae</taxon>
        <taxon>Pentapetalae</taxon>
        <taxon>asterids</taxon>
        <taxon>campanulids</taxon>
        <taxon>Asterales</taxon>
        <taxon>Asteraceae</taxon>
        <taxon>Carduoideae</taxon>
        <taxon>Cardueae</taxon>
        <taxon>Centaureinae</taxon>
        <taxon>Centaurea</taxon>
    </lineage>
</organism>
<dbReference type="AlphaFoldDB" id="A0AA38WIU4"/>
<feature type="region of interest" description="Disordered" evidence="1">
    <location>
        <begin position="1"/>
        <end position="30"/>
    </location>
</feature>
<dbReference type="Proteomes" id="UP001172457">
    <property type="component" value="Chromosome 5"/>
</dbReference>
<comment type="caution">
    <text evidence="2">The sequence shown here is derived from an EMBL/GenBank/DDBJ whole genome shotgun (WGS) entry which is preliminary data.</text>
</comment>
<protein>
    <submittedName>
        <fullName evidence="2">Uncharacterized protein</fullName>
    </submittedName>
</protein>
<reference evidence="2" key="1">
    <citation type="submission" date="2023-03" db="EMBL/GenBank/DDBJ databases">
        <title>Chromosome-scale reference genome and RAD-based genetic map of yellow starthistle (Centaurea solstitialis) reveal putative structural variation and QTLs associated with invader traits.</title>
        <authorList>
            <person name="Reatini B."/>
            <person name="Cang F.A."/>
            <person name="Jiang Q."/>
            <person name="Mckibben M.T.W."/>
            <person name="Barker M.S."/>
            <person name="Rieseberg L.H."/>
            <person name="Dlugosch K.M."/>
        </authorList>
    </citation>
    <scope>NUCLEOTIDE SEQUENCE</scope>
    <source>
        <strain evidence="2">CAN-66</strain>
        <tissue evidence="2">Leaf</tissue>
    </source>
</reference>